<dbReference type="InterPro" id="IPR033740">
    <property type="entry name" value="Pept_M24B"/>
</dbReference>
<dbReference type="SUPFAM" id="SSF53092">
    <property type="entry name" value="Creatinase/prolidase N-terminal domain"/>
    <property type="match status" value="1"/>
</dbReference>
<dbReference type="PANTHER" id="PTHR43763:SF6">
    <property type="entry name" value="XAA-PRO AMINOPEPTIDASE 1"/>
    <property type="match status" value="1"/>
</dbReference>
<evidence type="ECO:0000259" key="4">
    <source>
        <dbReference type="Pfam" id="PF00557"/>
    </source>
</evidence>
<dbReference type="PANTHER" id="PTHR43763">
    <property type="entry name" value="XAA-PRO AMINOPEPTIDASE 1"/>
    <property type="match status" value="1"/>
</dbReference>
<dbReference type="Gene3D" id="3.90.230.10">
    <property type="entry name" value="Creatinase/methionine aminopeptidase superfamily"/>
    <property type="match status" value="1"/>
</dbReference>
<dbReference type="InterPro" id="IPR000587">
    <property type="entry name" value="Creatinase_N"/>
</dbReference>
<dbReference type="GO" id="GO:0046872">
    <property type="term" value="F:metal ion binding"/>
    <property type="evidence" value="ECO:0007669"/>
    <property type="project" value="UniProtKB-KW"/>
</dbReference>
<dbReference type="CDD" id="cd01085">
    <property type="entry name" value="APP"/>
    <property type="match status" value="1"/>
</dbReference>
<gene>
    <name evidence="7" type="ORF">BCF33_1185</name>
</gene>
<keyword evidence="7" id="KW-0031">Aminopeptidase</keyword>
<keyword evidence="3" id="KW-0378">Hydrolase</keyword>
<dbReference type="InterPro" id="IPR032416">
    <property type="entry name" value="Peptidase_M24_C"/>
</dbReference>
<dbReference type="OrthoDB" id="9806388at2"/>
<dbReference type="InterPro" id="IPR000994">
    <property type="entry name" value="Pept_M24"/>
</dbReference>
<evidence type="ECO:0000256" key="1">
    <source>
        <dbReference type="ARBA" id="ARBA00008766"/>
    </source>
</evidence>
<organism evidence="7 8">
    <name type="scientific">Hasllibacter halocynthiae</name>
    <dbReference type="NCBI Taxonomy" id="595589"/>
    <lineage>
        <taxon>Bacteria</taxon>
        <taxon>Pseudomonadati</taxon>
        <taxon>Pseudomonadota</taxon>
        <taxon>Alphaproteobacteria</taxon>
        <taxon>Rhodobacterales</taxon>
        <taxon>Roseobacteraceae</taxon>
        <taxon>Hasllibacter</taxon>
    </lineage>
</organism>
<sequence length="598" mass="64021">MLQTFDATTSPDQSPPRLKALRAAMADAGVDAFLVPRADAHQGEYVAPADERLAWLTGFTGSAGSAAVTGARAALFADGRYRVQGRAQVPDEVEVVAWPDTKVADWLIGALSEGGKVGLDPWLHTEKEVAALRKALDPKAIALAPGANLIDAIWPDRPAPPVGEAFDQPVDLTGRTSREKREEVAGILREADQKAVVLTLPDSISWLLNIRGSDIPRNPVVQAFAILHEDARVDLFLDPAKVEGLDPDPAIAVHAPAAMPAALAHLSGPVRVDPETAPFAVFEALREAGVTISEGPDPCLLPKARKTPAELRGARDAHRRDGAAMARFLHWLDANAPGDLTEIAVVEALEGFRRGTNALRDISFETIAGSGPHGAIVHYRVTRGTDRPLRAGELLLVDSGGQYVDGTTDITRTVPVGPVGPVGAEERAAFTAVLRGMIAVSRARFPKGCAGRDVDPLARQFLWVEGRDYDHGTGHGVGSYLSVHEGPARISRASTIPLEAGMILSNEPGYYREGQFGIRIENLVAVRPAEAEPGREFLGFETLTLAPIDRRLVDARAMAPAEVAWLDAYHARVLEEIGPLVEPKVRGWLARACAPLRP</sequence>
<dbReference type="InterPro" id="IPR050422">
    <property type="entry name" value="X-Pro_aminopeptidase_P"/>
</dbReference>
<dbReference type="SUPFAM" id="SSF55920">
    <property type="entry name" value="Creatinase/aminopeptidase"/>
    <property type="match status" value="1"/>
</dbReference>
<comment type="caution">
    <text evidence="7">The sequence shown here is derived from an EMBL/GenBank/DDBJ whole genome shotgun (WGS) entry which is preliminary data.</text>
</comment>
<dbReference type="Proteomes" id="UP000238801">
    <property type="component" value="Unassembled WGS sequence"/>
</dbReference>
<comment type="similarity">
    <text evidence="1">Belongs to the peptidase M24B family.</text>
</comment>
<proteinExistence type="inferred from homology"/>
<dbReference type="GO" id="GO:0005737">
    <property type="term" value="C:cytoplasm"/>
    <property type="evidence" value="ECO:0007669"/>
    <property type="project" value="UniProtKB-ARBA"/>
</dbReference>
<keyword evidence="8" id="KW-1185">Reference proteome</keyword>
<evidence type="ECO:0000256" key="2">
    <source>
        <dbReference type="ARBA" id="ARBA00022723"/>
    </source>
</evidence>
<dbReference type="InterPro" id="IPR029149">
    <property type="entry name" value="Creatin/AminoP/Spt16_N"/>
</dbReference>
<dbReference type="FunFam" id="3.90.230.10:FF:000009">
    <property type="entry name" value="xaa-Pro aminopeptidase 2"/>
    <property type="match status" value="1"/>
</dbReference>
<evidence type="ECO:0000259" key="5">
    <source>
        <dbReference type="Pfam" id="PF01321"/>
    </source>
</evidence>
<dbReference type="Pfam" id="PF01321">
    <property type="entry name" value="Creatinase_N"/>
    <property type="match status" value="1"/>
</dbReference>
<dbReference type="InterPro" id="IPR036005">
    <property type="entry name" value="Creatinase/aminopeptidase-like"/>
</dbReference>
<evidence type="ECO:0000313" key="7">
    <source>
        <dbReference type="EMBL" id="PRY95564.1"/>
    </source>
</evidence>
<dbReference type="Pfam" id="PF00557">
    <property type="entry name" value="Peptidase_M24"/>
    <property type="match status" value="1"/>
</dbReference>
<evidence type="ECO:0000256" key="3">
    <source>
        <dbReference type="ARBA" id="ARBA00022801"/>
    </source>
</evidence>
<dbReference type="EMBL" id="PVTT01000001">
    <property type="protein sequence ID" value="PRY95564.1"/>
    <property type="molecule type" value="Genomic_DNA"/>
</dbReference>
<feature type="domain" description="Peptidase M24" evidence="4">
    <location>
        <begin position="314"/>
        <end position="527"/>
    </location>
</feature>
<feature type="domain" description="Peptidase M24 C-terminal" evidence="6">
    <location>
        <begin position="536"/>
        <end position="596"/>
    </location>
</feature>
<accession>A0A2T0X9M0</accession>
<evidence type="ECO:0000259" key="6">
    <source>
        <dbReference type="Pfam" id="PF16188"/>
    </source>
</evidence>
<feature type="domain" description="Creatinase N-terminal" evidence="5">
    <location>
        <begin position="17"/>
        <end position="152"/>
    </location>
</feature>
<dbReference type="AlphaFoldDB" id="A0A2T0X9M0"/>
<protein>
    <submittedName>
        <fullName evidence="7">Xaa-Pro aminopeptidase</fullName>
    </submittedName>
</protein>
<dbReference type="RefSeq" id="WP_106159930.1">
    <property type="nucleotide sequence ID" value="NZ_PVTT01000001.1"/>
</dbReference>
<keyword evidence="7" id="KW-0645">Protease</keyword>
<dbReference type="Pfam" id="PF16188">
    <property type="entry name" value="Peptidase_M24_C"/>
    <property type="match status" value="1"/>
</dbReference>
<reference evidence="7 8" key="1">
    <citation type="submission" date="2018-03" db="EMBL/GenBank/DDBJ databases">
        <title>Genomic Encyclopedia of Archaeal and Bacterial Type Strains, Phase II (KMG-II): from individual species to whole genera.</title>
        <authorList>
            <person name="Goeker M."/>
        </authorList>
    </citation>
    <scope>NUCLEOTIDE SEQUENCE [LARGE SCALE GENOMIC DNA]</scope>
    <source>
        <strain evidence="7 8">DSM 29318</strain>
    </source>
</reference>
<evidence type="ECO:0000313" key="8">
    <source>
        <dbReference type="Proteomes" id="UP000238801"/>
    </source>
</evidence>
<name>A0A2T0X9M0_9RHOB</name>
<dbReference type="Pfam" id="PF16189">
    <property type="entry name" value="Creatinase_N_2"/>
    <property type="match status" value="1"/>
</dbReference>
<dbReference type="GO" id="GO:0070006">
    <property type="term" value="F:metalloaminopeptidase activity"/>
    <property type="evidence" value="ECO:0007669"/>
    <property type="project" value="InterPro"/>
</dbReference>
<keyword evidence="2" id="KW-0479">Metal-binding</keyword>
<dbReference type="Gene3D" id="3.40.350.10">
    <property type="entry name" value="Creatinase/prolidase N-terminal domain"/>
    <property type="match status" value="2"/>
</dbReference>